<evidence type="ECO:0000259" key="2">
    <source>
        <dbReference type="Pfam" id="PF14420"/>
    </source>
</evidence>
<proteinExistence type="predicted"/>
<dbReference type="PANTHER" id="PTHR38788:SF3">
    <property type="entry name" value="CLR5 DOMAIN-CONTAINING PROTEIN"/>
    <property type="match status" value="1"/>
</dbReference>
<dbReference type="Proteomes" id="UP000799750">
    <property type="component" value="Unassembled WGS sequence"/>
</dbReference>
<dbReference type="InterPro" id="IPR025676">
    <property type="entry name" value="Clr5_dom"/>
</dbReference>
<feature type="region of interest" description="Disordered" evidence="1">
    <location>
        <begin position="88"/>
        <end position="126"/>
    </location>
</feature>
<sequence>MAIPFPYASTKDLDAWMDQIILLNNEHKLKDTIEIMEKDYQFRATEKMYKTKLAQWRKEGKVPPKRISGRSQKAMIRIERQHLDDTGRGISFRYRGHPTPPEKYRRYERRHETENESRTRSGSRTPSYISYNSYSIAVQNSSDAIEEHQPMVQYALPQEKPWHYFTDSLVQSAEAASDTGADSFPNAPYLFGVDFPPRQDFFNASSPCSDSNVASPASQVSAVDATELDFPSFTRPILSEPGIPPLSTDDTTLETLAIKDETDSEGGLLTTSAARRGSNGDSQPIFRLSRSRVPSLYGPPSASLPTQITLGHALKDNSIALRSFVSSQGLGIHDYNGTSPRHLILIQSEIETSITRLLVPDYVADNASPAIWLQREIVKLLLRTLIFTSIYQDWHSMFYENVPSPKAVFDVVRACLRHTVISLSKQQLFRPGLPDLLHGISQLRVSRCVHDIMHTARTCFESDPRPTPSYRDNSHEVGGTPISIFHPFDKSENISSPALACAPLEVITPSIGSPSSPGNEAAQQDTEAVEFAMGKLLIKDSKWHQHALQLRPRISRILRELKDAIWDNASSHIPIEKRYSEESRQCQAWIASQFLKAIVPSYYQDRGHIWSNVHDVLEALTQSIVRAFDVKDIALFPSPGISYQVQLLISSESLLLFAKTELKSCPVFELKSCPVFTFRSWKLPLFTTRSRLPRGSSVTKPTGTLLESSITEFRGTLLESYVPILQQSPDEENEDEHLEKAESRGAYENLVICCQCGHGPSVSELFYSCLNWENVRLCGHSQCPRCEVYSSLLLDSLLPRSPL</sequence>
<evidence type="ECO:0000313" key="3">
    <source>
        <dbReference type="EMBL" id="KAF2498952.1"/>
    </source>
</evidence>
<protein>
    <recommendedName>
        <fullName evidence="2">Clr5 domain-containing protein</fullName>
    </recommendedName>
</protein>
<accession>A0A6A6R3M9</accession>
<evidence type="ECO:0000313" key="4">
    <source>
        <dbReference type="Proteomes" id="UP000799750"/>
    </source>
</evidence>
<organism evidence="3 4">
    <name type="scientific">Lophium mytilinum</name>
    <dbReference type="NCBI Taxonomy" id="390894"/>
    <lineage>
        <taxon>Eukaryota</taxon>
        <taxon>Fungi</taxon>
        <taxon>Dikarya</taxon>
        <taxon>Ascomycota</taxon>
        <taxon>Pezizomycotina</taxon>
        <taxon>Dothideomycetes</taxon>
        <taxon>Pleosporomycetidae</taxon>
        <taxon>Mytilinidiales</taxon>
        <taxon>Mytilinidiaceae</taxon>
        <taxon>Lophium</taxon>
    </lineage>
</organism>
<feature type="domain" description="Clr5" evidence="2">
    <location>
        <begin position="10"/>
        <end position="57"/>
    </location>
</feature>
<dbReference type="OrthoDB" id="5308957at2759"/>
<name>A0A6A6R3M9_9PEZI</name>
<feature type="region of interest" description="Disordered" evidence="1">
    <location>
        <begin position="260"/>
        <end position="283"/>
    </location>
</feature>
<keyword evidence="4" id="KW-1185">Reference proteome</keyword>
<dbReference type="EMBL" id="MU004185">
    <property type="protein sequence ID" value="KAF2498952.1"/>
    <property type="molecule type" value="Genomic_DNA"/>
</dbReference>
<dbReference type="Pfam" id="PF14420">
    <property type="entry name" value="Clr5"/>
    <property type="match status" value="1"/>
</dbReference>
<gene>
    <name evidence="3" type="ORF">BU16DRAFT_579972</name>
</gene>
<evidence type="ECO:0000256" key="1">
    <source>
        <dbReference type="SAM" id="MobiDB-lite"/>
    </source>
</evidence>
<dbReference type="AlphaFoldDB" id="A0A6A6R3M9"/>
<dbReference type="PANTHER" id="PTHR38788">
    <property type="entry name" value="CLR5 DOMAIN-CONTAINING PROTEIN"/>
    <property type="match status" value="1"/>
</dbReference>
<reference evidence="3" key="1">
    <citation type="journal article" date="2020" name="Stud. Mycol.">
        <title>101 Dothideomycetes genomes: a test case for predicting lifestyles and emergence of pathogens.</title>
        <authorList>
            <person name="Haridas S."/>
            <person name="Albert R."/>
            <person name="Binder M."/>
            <person name="Bloem J."/>
            <person name="Labutti K."/>
            <person name="Salamov A."/>
            <person name="Andreopoulos B."/>
            <person name="Baker S."/>
            <person name="Barry K."/>
            <person name="Bills G."/>
            <person name="Bluhm B."/>
            <person name="Cannon C."/>
            <person name="Castanera R."/>
            <person name="Culley D."/>
            <person name="Daum C."/>
            <person name="Ezra D."/>
            <person name="Gonzalez J."/>
            <person name="Henrissat B."/>
            <person name="Kuo A."/>
            <person name="Liang C."/>
            <person name="Lipzen A."/>
            <person name="Lutzoni F."/>
            <person name="Magnuson J."/>
            <person name="Mondo S."/>
            <person name="Nolan M."/>
            <person name="Ohm R."/>
            <person name="Pangilinan J."/>
            <person name="Park H.-J."/>
            <person name="Ramirez L."/>
            <person name="Alfaro M."/>
            <person name="Sun H."/>
            <person name="Tritt A."/>
            <person name="Yoshinaga Y."/>
            <person name="Zwiers L.-H."/>
            <person name="Turgeon B."/>
            <person name="Goodwin S."/>
            <person name="Spatafora J."/>
            <person name="Crous P."/>
            <person name="Grigoriev I."/>
        </authorList>
    </citation>
    <scope>NUCLEOTIDE SEQUENCE</scope>
    <source>
        <strain evidence="3">CBS 269.34</strain>
    </source>
</reference>
<feature type="compositionally biased region" description="Basic and acidic residues" evidence="1">
    <location>
        <begin position="100"/>
        <end position="119"/>
    </location>
</feature>